<keyword evidence="3" id="KW-1185">Reference proteome</keyword>
<comment type="caution">
    <text evidence="2">The sequence shown here is derived from an EMBL/GenBank/DDBJ whole genome shotgun (WGS) entry which is preliminary data.</text>
</comment>
<protein>
    <submittedName>
        <fullName evidence="2">Uncharacterized protein</fullName>
    </submittedName>
</protein>
<evidence type="ECO:0000256" key="1">
    <source>
        <dbReference type="SAM" id="MobiDB-lite"/>
    </source>
</evidence>
<dbReference type="Proteomes" id="UP000031668">
    <property type="component" value="Unassembled WGS sequence"/>
</dbReference>
<organism evidence="2 3">
    <name type="scientific">Thelohanellus kitauei</name>
    <name type="common">Myxosporean</name>
    <dbReference type="NCBI Taxonomy" id="669202"/>
    <lineage>
        <taxon>Eukaryota</taxon>
        <taxon>Metazoa</taxon>
        <taxon>Cnidaria</taxon>
        <taxon>Myxozoa</taxon>
        <taxon>Myxosporea</taxon>
        <taxon>Bivalvulida</taxon>
        <taxon>Platysporina</taxon>
        <taxon>Myxobolidae</taxon>
        <taxon>Thelohanellus</taxon>
    </lineage>
</organism>
<feature type="region of interest" description="Disordered" evidence="1">
    <location>
        <begin position="1"/>
        <end position="22"/>
    </location>
</feature>
<sequence>MQKEDYYGSNKGRNIQGRGQVGYDDSARGPFYTTVINKKTSYIANPVEIAPNTDIVVDHRGNTFFALPNINGRFVTFSTGEELDRFTSPINKPLNFRFIDIQFERLEDKTFMDIIQPMKQMFLKSLSLSYSIESLTNSNILTHVTSRIKVNQFSSSFRELCNTATKHFMIEDLEKCWSL</sequence>
<name>A0A0C2N4N8_THEKT</name>
<gene>
    <name evidence="2" type="ORF">RF11_11537</name>
</gene>
<dbReference type="EMBL" id="JWZT01001800">
    <property type="protein sequence ID" value="KII71320.1"/>
    <property type="molecule type" value="Genomic_DNA"/>
</dbReference>
<accession>A0A0C2N4N8</accession>
<evidence type="ECO:0000313" key="3">
    <source>
        <dbReference type="Proteomes" id="UP000031668"/>
    </source>
</evidence>
<evidence type="ECO:0000313" key="2">
    <source>
        <dbReference type="EMBL" id="KII71320.1"/>
    </source>
</evidence>
<reference evidence="2 3" key="1">
    <citation type="journal article" date="2014" name="Genome Biol. Evol.">
        <title>The genome of the myxosporean Thelohanellus kitauei shows adaptations to nutrient acquisition within its fish host.</title>
        <authorList>
            <person name="Yang Y."/>
            <person name="Xiong J."/>
            <person name="Zhou Z."/>
            <person name="Huo F."/>
            <person name="Miao W."/>
            <person name="Ran C."/>
            <person name="Liu Y."/>
            <person name="Zhang J."/>
            <person name="Feng J."/>
            <person name="Wang M."/>
            <person name="Wang M."/>
            <person name="Wang L."/>
            <person name="Yao B."/>
        </authorList>
    </citation>
    <scope>NUCLEOTIDE SEQUENCE [LARGE SCALE GENOMIC DNA]</scope>
    <source>
        <strain evidence="2">Wuqing</strain>
    </source>
</reference>
<dbReference type="AlphaFoldDB" id="A0A0C2N4N8"/>
<proteinExistence type="predicted"/>